<dbReference type="KEGG" id="llp:GH975_00555"/>
<evidence type="ECO:0000313" key="4">
    <source>
        <dbReference type="Proteomes" id="UP000388235"/>
    </source>
</evidence>
<sequence length="116" mass="12849">MKEFTLITLYHNPRCSKSRQAKALLDEAGVDYQTRLYLKENLSVADFEGLLRALGGKPMDHLRRGEDAFARLPADAGIEQIAQALHADPILLERPVLVTAKGAAVCRPPERVLTLL</sequence>
<name>A0A5Q2QDN0_9GAMM</name>
<dbReference type="Pfam" id="PF03960">
    <property type="entry name" value="ArsC"/>
    <property type="match status" value="1"/>
</dbReference>
<dbReference type="InterPro" id="IPR036249">
    <property type="entry name" value="Thioredoxin-like_sf"/>
</dbReference>
<dbReference type="SUPFAM" id="SSF52833">
    <property type="entry name" value="Thioredoxin-like"/>
    <property type="match status" value="1"/>
</dbReference>
<evidence type="ECO:0000256" key="2">
    <source>
        <dbReference type="PROSITE-ProRule" id="PRU01282"/>
    </source>
</evidence>
<accession>A0A5Q2QDN0</accession>
<protein>
    <submittedName>
        <fullName evidence="3">Arsenate reductase (Glutaredoxin)</fullName>
    </submittedName>
</protein>
<dbReference type="AlphaFoldDB" id="A0A5Q2QDN0"/>
<dbReference type="InterPro" id="IPR006660">
    <property type="entry name" value="Arsenate_reductase-like"/>
</dbReference>
<organism evidence="3 4">
    <name type="scientific">Litorivicinus lipolyticus</name>
    <dbReference type="NCBI Taxonomy" id="418701"/>
    <lineage>
        <taxon>Bacteria</taxon>
        <taxon>Pseudomonadati</taxon>
        <taxon>Pseudomonadota</taxon>
        <taxon>Gammaproteobacteria</taxon>
        <taxon>Oceanospirillales</taxon>
        <taxon>Litorivicinaceae</taxon>
        <taxon>Litorivicinus</taxon>
    </lineage>
</organism>
<proteinExistence type="inferred from homology"/>
<comment type="similarity">
    <text evidence="1 2">Belongs to the ArsC family.</text>
</comment>
<keyword evidence="4" id="KW-1185">Reference proteome</keyword>
<dbReference type="PANTHER" id="PTHR30041:SF4">
    <property type="entry name" value="ARSENATE REDUCTASE"/>
    <property type="match status" value="1"/>
</dbReference>
<dbReference type="EMBL" id="CP045871">
    <property type="protein sequence ID" value="QGG79125.1"/>
    <property type="molecule type" value="Genomic_DNA"/>
</dbReference>
<gene>
    <name evidence="3" type="ORF">GH975_00555</name>
</gene>
<dbReference type="OrthoDB" id="9790554at2"/>
<dbReference type="Proteomes" id="UP000388235">
    <property type="component" value="Chromosome"/>
</dbReference>
<reference evidence="3 4" key="1">
    <citation type="submission" date="2019-11" db="EMBL/GenBank/DDBJ databases">
        <authorList>
            <person name="Khan S.A."/>
            <person name="Jeon C.O."/>
            <person name="Chun B.H."/>
        </authorList>
    </citation>
    <scope>NUCLEOTIDE SEQUENCE [LARGE SCALE GENOMIC DNA]</scope>
    <source>
        <strain evidence="3 4">IMCC 1097</strain>
    </source>
</reference>
<dbReference type="Gene3D" id="3.40.30.10">
    <property type="entry name" value="Glutaredoxin"/>
    <property type="match status" value="1"/>
</dbReference>
<dbReference type="PROSITE" id="PS51353">
    <property type="entry name" value="ARSC"/>
    <property type="match status" value="1"/>
</dbReference>
<evidence type="ECO:0000313" key="3">
    <source>
        <dbReference type="EMBL" id="QGG79125.1"/>
    </source>
</evidence>
<dbReference type="PANTHER" id="PTHR30041">
    <property type="entry name" value="ARSENATE REDUCTASE"/>
    <property type="match status" value="1"/>
</dbReference>
<evidence type="ECO:0000256" key="1">
    <source>
        <dbReference type="ARBA" id="ARBA00007198"/>
    </source>
</evidence>